<proteinExistence type="predicted"/>
<feature type="transmembrane region" description="Helical" evidence="6">
    <location>
        <begin position="143"/>
        <end position="160"/>
    </location>
</feature>
<dbReference type="PANTHER" id="PTHR39087">
    <property type="entry name" value="UPF0104 MEMBRANE PROTEIN MJ1595"/>
    <property type="match status" value="1"/>
</dbReference>
<sequence length="328" mass="34315">MRPFLSILLRLTLVGSCLAYALWGVDFSRLWADLADFPPGAVGLYVALVLAATLVPGLRLRFLMAGRVGAVTGLRACLMGIAVNNVLPARLGEMAKALYLRREGGVSLGRALEAVFWERFFDLTALVALGVVVAALLGRGLVLYPLLAGVGGGWGFLLLLRVRPLAAHAVLRWLPGERLRLFAAEMLGLLEANLRAGFLARLGLWTLAAWAGYASLYAVGLCLMAGLPADPALVLTVFAVATLGFALPGVPGGMGVYEASVVLALGFFGVDRERAFAVGLAMHLLQYLPVTAAGLLSLAASGLSVRDLRGQVAQASQASPAAPASQTP</sequence>
<feature type="transmembrane region" description="Helical" evidence="6">
    <location>
        <begin position="276"/>
        <end position="299"/>
    </location>
</feature>
<dbReference type="Pfam" id="PF03706">
    <property type="entry name" value="LPG_synthase_TM"/>
    <property type="match status" value="1"/>
</dbReference>
<keyword evidence="4 6" id="KW-1133">Transmembrane helix</keyword>
<evidence type="ECO:0000256" key="6">
    <source>
        <dbReference type="SAM" id="Phobius"/>
    </source>
</evidence>
<protein>
    <submittedName>
        <fullName evidence="7">Putative integral membrane protein</fullName>
    </submittedName>
</protein>
<dbReference type="PANTHER" id="PTHR39087:SF2">
    <property type="entry name" value="UPF0104 MEMBRANE PROTEIN MJ1595"/>
    <property type="match status" value="1"/>
</dbReference>
<dbReference type="AlphaFoldDB" id="I2PYQ5"/>
<dbReference type="OrthoDB" id="9786506at2"/>
<evidence type="ECO:0000256" key="3">
    <source>
        <dbReference type="ARBA" id="ARBA00022692"/>
    </source>
</evidence>
<evidence type="ECO:0000256" key="5">
    <source>
        <dbReference type="ARBA" id="ARBA00023136"/>
    </source>
</evidence>
<keyword evidence="2" id="KW-1003">Cell membrane</keyword>
<dbReference type="HOGENOM" id="CLU_048072_3_1_7"/>
<organism evidence="7">
    <name type="scientific">Desulfovibrio sp. U5L</name>
    <dbReference type="NCBI Taxonomy" id="596152"/>
    <lineage>
        <taxon>Bacteria</taxon>
        <taxon>Pseudomonadati</taxon>
        <taxon>Thermodesulfobacteriota</taxon>
        <taxon>Desulfovibrionia</taxon>
        <taxon>Desulfovibrionales</taxon>
        <taxon>Desulfovibrionaceae</taxon>
        <taxon>Desulfovibrio</taxon>
    </lineage>
</organism>
<evidence type="ECO:0000256" key="4">
    <source>
        <dbReference type="ARBA" id="ARBA00022989"/>
    </source>
</evidence>
<feature type="transmembrane region" description="Helical" evidence="6">
    <location>
        <begin position="120"/>
        <end position="137"/>
    </location>
</feature>
<dbReference type="STRING" id="596152.DesU5LDRAFT_0960"/>
<dbReference type="InterPro" id="IPR022791">
    <property type="entry name" value="L-PG_synthase/AglD"/>
</dbReference>
<evidence type="ECO:0000256" key="1">
    <source>
        <dbReference type="ARBA" id="ARBA00004651"/>
    </source>
</evidence>
<accession>I2PYQ5</accession>
<dbReference type="EMBL" id="JH600068">
    <property type="protein sequence ID" value="EIG52661.1"/>
    <property type="molecule type" value="Genomic_DNA"/>
</dbReference>
<gene>
    <name evidence="7" type="ORF">DesU5LDRAFT_0960</name>
</gene>
<feature type="transmembrane region" description="Helical" evidence="6">
    <location>
        <begin position="204"/>
        <end position="225"/>
    </location>
</feature>
<evidence type="ECO:0000313" key="7">
    <source>
        <dbReference type="EMBL" id="EIG52661.1"/>
    </source>
</evidence>
<dbReference type="GO" id="GO:0005886">
    <property type="term" value="C:plasma membrane"/>
    <property type="evidence" value="ECO:0007669"/>
    <property type="project" value="UniProtKB-SubCell"/>
</dbReference>
<evidence type="ECO:0000256" key="2">
    <source>
        <dbReference type="ARBA" id="ARBA00022475"/>
    </source>
</evidence>
<reference evidence="7" key="1">
    <citation type="submission" date="2011-11" db="EMBL/GenBank/DDBJ databases">
        <title>Improved High-Quality Draft sequence of Desulfovibrio sp. U5L.</title>
        <authorList>
            <consortium name="US DOE Joint Genome Institute"/>
            <person name="Lucas S."/>
            <person name="Han J."/>
            <person name="Lapidus A."/>
            <person name="Cheng J.-F."/>
            <person name="Goodwin L."/>
            <person name="Pitluck S."/>
            <person name="Peters L."/>
            <person name="Ovchinnikova G."/>
            <person name="Held B."/>
            <person name="Detter J.C."/>
            <person name="Han C."/>
            <person name="Tapia R."/>
            <person name="Land M."/>
            <person name="Hauser L."/>
            <person name="Kyrpides N."/>
            <person name="Ivanova N."/>
            <person name="Pagani I."/>
            <person name="Gabster J."/>
            <person name="Walker C."/>
            <person name="Stolyar S."/>
            <person name="Stahl D."/>
            <person name="Arkin A."/>
            <person name="Dehal P."/>
            <person name="Hazen T."/>
            <person name="Woyke T."/>
        </authorList>
    </citation>
    <scope>NUCLEOTIDE SEQUENCE [LARGE SCALE GENOMIC DNA]</scope>
    <source>
        <strain evidence="7">U5L</strain>
    </source>
</reference>
<keyword evidence="5 6" id="KW-0472">Membrane</keyword>
<comment type="subcellular location">
    <subcellularLocation>
        <location evidence="1">Cell membrane</location>
        <topology evidence="1">Multi-pass membrane protein</topology>
    </subcellularLocation>
</comment>
<dbReference type="eggNOG" id="COG0392">
    <property type="taxonomic scope" value="Bacteria"/>
</dbReference>
<name>I2PYQ5_9BACT</name>
<feature type="transmembrane region" description="Helical" evidence="6">
    <location>
        <begin position="37"/>
        <end position="58"/>
    </location>
</feature>
<keyword evidence="3 6" id="KW-0812">Transmembrane</keyword>